<dbReference type="EMBL" id="PQFF01000413">
    <property type="protein sequence ID" value="RHZ51730.1"/>
    <property type="molecule type" value="Genomic_DNA"/>
</dbReference>
<feature type="compositionally biased region" description="Polar residues" evidence="1">
    <location>
        <begin position="25"/>
        <end position="39"/>
    </location>
</feature>
<feature type="region of interest" description="Disordered" evidence="1">
    <location>
        <begin position="17"/>
        <end position="39"/>
    </location>
</feature>
<dbReference type="Pfam" id="PF03101">
    <property type="entry name" value="FAR1"/>
    <property type="match status" value="1"/>
</dbReference>
<proteinExistence type="predicted"/>
<accession>A0A397GUJ1</accession>
<dbReference type="Pfam" id="PF10551">
    <property type="entry name" value="MULE"/>
    <property type="match status" value="1"/>
</dbReference>
<comment type="caution">
    <text evidence="4">The sequence shown here is derived from an EMBL/GenBank/DDBJ whole genome shotgun (WGS) entry which is preliminary data.</text>
</comment>
<evidence type="ECO:0000259" key="3">
    <source>
        <dbReference type="Pfam" id="PF10551"/>
    </source>
</evidence>
<organism evidence="4 5">
    <name type="scientific">Diversispora epigaea</name>
    <dbReference type="NCBI Taxonomy" id="1348612"/>
    <lineage>
        <taxon>Eukaryota</taxon>
        <taxon>Fungi</taxon>
        <taxon>Fungi incertae sedis</taxon>
        <taxon>Mucoromycota</taxon>
        <taxon>Glomeromycotina</taxon>
        <taxon>Glomeromycetes</taxon>
        <taxon>Diversisporales</taxon>
        <taxon>Diversisporaceae</taxon>
        <taxon>Diversispora</taxon>
    </lineage>
</organism>
<protein>
    <recommendedName>
        <fullName evidence="6">MULE transposase domain-containing protein</fullName>
    </recommendedName>
</protein>
<evidence type="ECO:0000313" key="4">
    <source>
        <dbReference type="EMBL" id="RHZ51730.1"/>
    </source>
</evidence>
<dbReference type="AlphaFoldDB" id="A0A397GUJ1"/>
<feature type="domain" description="MULE transposase" evidence="3">
    <location>
        <begin position="281"/>
        <end position="346"/>
    </location>
</feature>
<gene>
    <name evidence="4" type="ORF">Glove_471g4</name>
</gene>
<dbReference type="Proteomes" id="UP000266861">
    <property type="component" value="Unassembled WGS sequence"/>
</dbReference>
<evidence type="ECO:0000259" key="2">
    <source>
        <dbReference type="Pfam" id="PF03101"/>
    </source>
</evidence>
<dbReference type="InterPro" id="IPR018289">
    <property type="entry name" value="MULE_transposase_dom"/>
</dbReference>
<dbReference type="InterPro" id="IPR004330">
    <property type="entry name" value="FAR1_DNA_bnd_dom"/>
</dbReference>
<evidence type="ECO:0000313" key="5">
    <source>
        <dbReference type="Proteomes" id="UP000266861"/>
    </source>
</evidence>
<dbReference type="OrthoDB" id="2348750at2759"/>
<reference evidence="4 5" key="1">
    <citation type="submission" date="2018-08" db="EMBL/GenBank/DDBJ databases">
        <title>Genome and evolution of the arbuscular mycorrhizal fungus Diversispora epigaea (formerly Glomus versiforme) and its bacterial endosymbionts.</title>
        <authorList>
            <person name="Sun X."/>
            <person name="Fei Z."/>
            <person name="Harrison M."/>
        </authorList>
    </citation>
    <scope>NUCLEOTIDE SEQUENCE [LARGE SCALE GENOMIC DNA]</scope>
    <source>
        <strain evidence="4 5">IT104</strain>
    </source>
</reference>
<sequence>MTWYNFNEEITLPSNDETILPSINDKAQPNNNNNSETTLPDNIVPFVGQVFETWDDVDKYLHEYAWQEKFIVIKTRNNRDPSLEQTCRRRTYACNHQGTYKPKKTVILENQRNSKSKRTGCPWHVNINFPKKTAIINITSLNINHNHQLDPMTNVYTTKNRTLPEAVVQEICFYTAEGNLGVTIQPDRQENDASKFLRQLLTKKTEEPRWEVFWEINQETKSLDKVFWISAEQVQLWITYHDVILNDNTHKTNQFNMLLSLFTVYVLPKSQIIWDLGRQNAQITTVDNHFCTRLVAQVLVNDETKKTYEWLLTFTLQATNHAPRVFITDSDPGMDAAIDSQYSNASLGITYNDFVKDFFLCRNDLSLTGFDIQWNKLITTYPKAANYLNSELYSSKERWATSGNFNRPVDNHFCTRLVAQVLVNDETKKTYEWLLTFTLQATNHAPRVFITDSDPGMDAAIDSQYSNASLGITYNDFVKDFFLCRNDLSLTGFDIQWNKLITTYPKAANYLNSELYSSKERWATSGNFNRRKFTEI</sequence>
<dbReference type="PANTHER" id="PTHR47718">
    <property type="entry name" value="OS01G0519700 PROTEIN"/>
    <property type="match status" value="1"/>
</dbReference>
<name>A0A397GUJ1_9GLOM</name>
<evidence type="ECO:0000256" key="1">
    <source>
        <dbReference type="SAM" id="MobiDB-lite"/>
    </source>
</evidence>
<keyword evidence="5" id="KW-1185">Reference proteome</keyword>
<feature type="domain" description="FAR1" evidence="2">
    <location>
        <begin position="60"/>
        <end position="150"/>
    </location>
</feature>
<evidence type="ECO:0008006" key="6">
    <source>
        <dbReference type="Google" id="ProtNLM"/>
    </source>
</evidence>
<dbReference type="STRING" id="1348612.A0A397GUJ1"/>